<dbReference type="EMBL" id="CAKXYP010000012">
    <property type="protein sequence ID" value="CAH9417436.1"/>
    <property type="molecule type" value="Genomic_DNA"/>
</dbReference>
<gene>
    <name evidence="2" type="ORF">SGL43_04482</name>
</gene>
<reference evidence="2" key="1">
    <citation type="submission" date="2022-03" db="EMBL/GenBank/DDBJ databases">
        <authorList>
            <person name="Leyn A S."/>
        </authorList>
    </citation>
    <scope>NUCLEOTIDE SEQUENCE</scope>
    <source>
        <strain evidence="2">Streptomyces globisporus 4-3</strain>
    </source>
</reference>
<dbReference type="Proteomes" id="UP001154015">
    <property type="component" value="Unassembled WGS sequence"/>
</dbReference>
<sequence length="46" mass="4916">MGVGAHGLGCARERLTRTMPCDRLRHQGGPAPGDAGERWPTWVNGS</sequence>
<keyword evidence="3" id="KW-1185">Reference proteome</keyword>
<evidence type="ECO:0000313" key="3">
    <source>
        <dbReference type="Proteomes" id="UP001154015"/>
    </source>
</evidence>
<protein>
    <submittedName>
        <fullName evidence="2">Uncharacterized protein</fullName>
    </submittedName>
</protein>
<comment type="caution">
    <text evidence="2">The sequence shown here is derived from an EMBL/GenBank/DDBJ whole genome shotgun (WGS) entry which is preliminary data.</text>
</comment>
<feature type="region of interest" description="Disordered" evidence="1">
    <location>
        <begin position="18"/>
        <end position="46"/>
    </location>
</feature>
<evidence type="ECO:0000256" key="1">
    <source>
        <dbReference type="SAM" id="MobiDB-lite"/>
    </source>
</evidence>
<organism evidence="2 3">
    <name type="scientific">Streptomyces globisporus</name>
    <dbReference type="NCBI Taxonomy" id="1908"/>
    <lineage>
        <taxon>Bacteria</taxon>
        <taxon>Bacillati</taxon>
        <taxon>Actinomycetota</taxon>
        <taxon>Actinomycetes</taxon>
        <taxon>Kitasatosporales</taxon>
        <taxon>Streptomycetaceae</taxon>
        <taxon>Streptomyces</taxon>
    </lineage>
</organism>
<accession>A0ABM9H1G0</accession>
<proteinExistence type="predicted"/>
<name>A0ABM9H1G0_STRGL</name>
<evidence type="ECO:0000313" key="2">
    <source>
        <dbReference type="EMBL" id="CAH9417436.1"/>
    </source>
</evidence>